<dbReference type="STRING" id="1443111.Z949_3136"/>
<name>A0A420DQY2_9RHOB</name>
<dbReference type="InterPro" id="IPR010982">
    <property type="entry name" value="Lambda_DNA-bd_dom_sf"/>
</dbReference>
<keyword evidence="3" id="KW-1185">Reference proteome</keyword>
<dbReference type="SMART" id="SM00530">
    <property type="entry name" value="HTH_XRE"/>
    <property type="match status" value="1"/>
</dbReference>
<evidence type="ECO:0000313" key="3">
    <source>
        <dbReference type="Proteomes" id="UP000284407"/>
    </source>
</evidence>
<dbReference type="AlphaFoldDB" id="A0A420DQY2"/>
<sequence length="120" mass="13389">MAHPVDVHVGRKLKEIRTLRRYSQTDVANKLKLSFQQIQKYEIGSNRIAASRLFELTQIFEVSPAYFFEGLNGGSYDDVSPCIPQSAIVTALDAIKDETVKSRIVTFIEDASGVRVAQQG</sequence>
<dbReference type="EMBL" id="RAQK01000001">
    <property type="protein sequence ID" value="RKE96569.1"/>
    <property type="molecule type" value="Genomic_DNA"/>
</dbReference>
<dbReference type="CDD" id="cd00093">
    <property type="entry name" value="HTH_XRE"/>
    <property type="match status" value="1"/>
</dbReference>
<dbReference type="OrthoDB" id="9797172at2"/>
<accession>A0A420DQY2</accession>
<dbReference type="RefSeq" id="WP_025063506.1">
    <property type="nucleotide sequence ID" value="NZ_RAQK01000001.1"/>
</dbReference>
<dbReference type="SUPFAM" id="SSF47413">
    <property type="entry name" value="lambda repressor-like DNA-binding domains"/>
    <property type="match status" value="1"/>
</dbReference>
<organism evidence="2 3">
    <name type="scientific">Sulfitobacter guttiformis</name>
    <dbReference type="NCBI Taxonomy" id="74349"/>
    <lineage>
        <taxon>Bacteria</taxon>
        <taxon>Pseudomonadati</taxon>
        <taxon>Pseudomonadota</taxon>
        <taxon>Alphaproteobacteria</taxon>
        <taxon>Rhodobacterales</taxon>
        <taxon>Roseobacteraceae</taxon>
        <taxon>Sulfitobacter</taxon>
    </lineage>
</organism>
<dbReference type="PROSITE" id="PS50943">
    <property type="entry name" value="HTH_CROC1"/>
    <property type="match status" value="1"/>
</dbReference>
<protein>
    <submittedName>
        <fullName evidence="2">Helix-turn-helix protein</fullName>
    </submittedName>
</protein>
<dbReference type="Pfam" id="PF01381">
    <property type="entry name" value="HTH_3"/>
    <property type="match status" value="1"/>
</dbReference>
<dbReference type="GO" id="GO:0003677">
    <property type="term" value="F:DNA binding"/>
    <property type="evidence" value="ECO:0007669"/>
    <property type="project" value="InterPro"/>
</dbReference>
<feature type="domain" description="HTH cro/C1-type" evidence="1">
    <location>
        <begin position="13"/>
        <end position="67"/>
    </location>
</feature>
<dbReference type="InterPro" id="IPR001387">
    <property type="entry name" value="Cro/C1-type_HTH"/>
</dbReference>
<dbReference type="Proteomes" id="UP000284407">
    <property type="component" value="Unassembled WGS sequence"/>
</dbReference>
<evidence type="ECO:0000313" key="2">
    <source>
        <dbReference type="EMBL" id="RKE96569.1"/>
    </source>
</evidence>
<gene>
    <name evidence="2" type="ORF">C8N30_1134</name>
</gene>
<dbReference type="Gene3D" id="1.10.260.40">
    <property type="entry name" value="lambda repressor-like DNA-binding domains"/>
    <property type="match status" value="1"/>
</dbReference>
<comment type="caution">
    <text evidence="2">The sequence shown here is derived from an EMBL/GenBank/DDBJ whole genome shotgun (WGS) entry which is preliminary data.</text>
</comment>
<reference evidence="2 3" key="1">
    <citation type="submission" date="2018-09" db="EMBL/GenBank/DDBJ databases">
        <title>Genomic Encyclopedia of Archaeal and Bacterial Type Strains, Phase II (KMG-II): from individual species to whole genera.</title>
        <authorList>
            <person name="Goeker M."/>
        </authorList>
    </citation>
    <scope>NUCLEOTIDE SEQUENCE [LARGE SCALE GENOMIC DNA]</scope>
    <source>
        <strain evidence="2 3">DSM 11458</strain>
    </source>
</reference>
<proteinExistence type="predicted"/>
<evidence type="ECO:0000259" key="1">
    <source>
        <dbReference type="PROSITE" id="PS50943"/>
    </source>
</evidence>